<keyword evidence="3 6" id="KW-0812">Transmembrane</keyword>
<dbReference type="OrthoDB" id="6728422at2759"/>
<keyword evidence="8" id="KW-1185">Reference proteome</keyword>
<evidence type="ECO:0000256" key="5">
    <source>
        <dbReference type="ARBA" id="ARBA00023136"/>
    </source>
</evidence>
<sequence length="235" mass="27177">MIILCFVWAVLLNVWDITCYGAVATYYTGNRIFMFIELFMVTFMYLVLGMIHKRYNHIQMLVKDTSMTHFCCQVMTRKKFGDIGRHYFRSYRLVDRFNDLFGWIAFLIVANSCLSILAYTTWSHEKKYGSFKGEKILMAIAQTTLILGYNTALVTSCDGIIKTKEKITISCYLQQIETTDSHLVEELSKFALTTERLTPRFLAGGLLEINQNFFSGFLMSVASYCIICIQFNVDK</sequence>
<proteinExistence type="predicted"/>
<evidence type="ECO:0000313" key="7">
    <source>
        <dbReference type="EMBL" id="CAH1983126.1"/>
    </source>
</evidence>
<keyword evidence="5 6" id="KW-0472">Membrane</keyword>
<dbReference type="Proteomes" id="UP001152888">
    <property type="component" value="Unassembled WGS sequence"/>
</dbReference>
<dbReference type="Pfam" id="PF08395">
    <property type="entry name" value="7tm_7"/>
    <property type="match status" value="1"/>
</dbReference>
<evidence type="ECO:0000256" key="6">
    <source>
        <dbReference type="SAM" id="Phobius"/>
    </source>
</evidence>
<dbReference type="AlphaFoldDB" id="A0A9P0KUV4"/>
<keyword evidence="2" id="KW-1003">Cell membrane</keyword>
<accession>A0A9P0KUV4</accession>
<dbReference type="InterPro" id="IPR013604">
    <property type="entry name" value="7TM_chemorcpt"/>
</dbReference>
<gene>
    <name evidence="7" type="ORF">ACAOBT_LOCUS15386</name>
</gene>
<evidence type="ECO:0000313" key="8">
    <source>
        <dbReference type="Proteomes" id="UP001152888"/>
    </source>
</evidence>
<reference evidence="7" key="1">
    <citation type="submission" date="2022-03" db="EMBL/GenBank/DDBJ databases">
        <authorList>
            <person name="Sayadi A."/>
        </authorList>
    </citation>
    <scope>NUCLEOTIDE SEQUENCE</scope>
</reference>
<evidence type="ECO:0000256" key="3">
    <source>
        <dbReference type="ARBA" id="ARBA00022692"/>
    </source>
</evidence>
<evidence type="ECO:0008006" key="9">
    <source>
        <dbReference type="Google" id="ProtNLM"/>
    </source>
</evidence>
<feature type="transmembrane region" description="Helical" evidence="6">
    <location>
        <begin position="32"/>
        <end position="51"/>
    </location>
</feature>
<evidence type="ECO:0000256" key="1">
    <source>
        <dbReference type="ARBA" id="ARBA00004651"/>
    </source>
</evidence>
<comment type="caution">
    <text evidence="7">The sequence shown here is derived from an EMBL/GenBank/DDBJ whole genome shotgun (WGS) entry which is preliminary data.</text>
</comment>
<comment type="subcellular location">
    <subcellularLocation>
        <location evidence="1">Cell membrane</location>
        <topology evidence="1">Multi-pass membrane protein</topology>
    </subcellularLocation>
</comment>
<dbReference type="GO" id="GO:0005886">
    <property type="term" value="C:plasma membrane"/>
    <property type="evidence" value="ECO:0007669"/>
    <property type="project" value="UniProtKB-SubCell"/>
</dbReference>
<keyword evidence="4 6" id="KW-1133">Transmembrane helix</keyword>
<protein>
    <recommendedName>
        <fullName evidence="9">Gustatory receptor</fullName>
    </recommendedName>
</protein>
<evidence type="ECO:0000256" key="2">
    <source>
        <dbReference type="ARBA" id="ARBA00022475"/>
    </source>
</evidence>
<organism evidence="7 8">
    <name type="scientific">Acanthoscelides obtectus</name>
    <name type="common">Bean weevil</name>
    <name type="synonym">Bruchus obtectus</name>
    <dbReference type="NCBI Taxonomy" id="200917"/>
    <lineage>
        <taxon>Eukaryota</taxon>
        <taxon>Metazoa</taxon>
        <taxon>Ecdysozoa</taxon>
        <taxon>Arthropoda</taxon>
        <taxon>Hexapoda</taxon>
        <taxon>Insecta</taxon>
        <taxon>Pterygota</taxon>
        <taxon>Neoptera</taxon>
        <taxon>Endopterygota</taxon>
        <taxon>Coleoptera</taxon>
        <taxon>Polyphaga</taxon>
        <taxon>Cucujiformia</taxon>
        <taxon>Chrysomeloidea</taxon>
        <taxon>Chrysomelidae</taxon>
        <taxon>Bruchinae</taxon>
        <taxon>Bruchini</taxon>
        <taxon>Acanthoscelides</taxon>
    </lineage>
</organism>
<evidence type="ECO:0000256" key="4">
    <source>
        <dbReference type="ARBA" id="ARBA00022989"/>
    </source>
</evidence>
<dbReference type="EMBL" id="CAKOFQ010006932">
    <property type="protein sequence ID" value="CAH1983126.1"/>
    <property type="molecule type" value="Genomic_DNA"/>
</dbReference>
<feature type="transmembrane region" description="Helical" evidence="6">
    <location>
        <begin position="100"/>
        <end position="122"/>
    </location>
</feature>
<dbReference type="GO" id="GO:0050909">
    <property type="term" value="P:sensory perception of taste"/>
    <property type="evidence" value="ECO:0007669"/>
    <property type="project" value="InterPro"/>
</dbReference>
<name>A0A9P0KUV4_ACAOB</name>